<protein>
    <submittedName>
        <fullName evidence="4">Uncharacterized protein</fullName>
    </submittedName>
</protein>
<dbReference type="SUPFAM" id="SSF141678">
    <property type="entry name" value="MAL13P1.257-like"/>
    <property type="match status" value="1"/>
</dbReference>
<evidence type="ECO:0000313" key="5">
    <source>
        <dbReference type="Proteomes" id="UP001558652"/>
    </source>
</evidence>
<organism evidence="4 5">
    <name type="scientific">Ranatra chinensis</name>
    <dbReference type="NCBI Taxonomy" id="642074"/>
    <lineage>
        <taxon>Eukaryota</taxon>
        <taxon>Metazoa</taxon>
        <taxon>Ecdysozoa</taxon>
        <taxon>Arthropoda</taxon>
        <taxon>Hexapoda</taxon>
        <taxon>Insecta</taxon>
        <taxon>Pterygota</taxon>
        <taxon>Neoptera</taxon>
        <taxon>Paraneoptera</taxon>
        <taxon>Hemiptera</taxon>
        <taxon>Heteroptera</taxon>
        <taxon>Panheteroptera</taxon>
        <taxon>Nepomorpha</taxon>
        <taxon>Nepidae</taxon>
        <taxon>Ranatrinae</taxon>
        <taxon>Ranatra</taxon>
    </lineage>
</organism>
<evidence type="ECO:0000313" key="4">
    <source>
        <dbReference type="EMBL" id="KAL1139198.1"/>
    </source>
</evidence>
<proteinExistence type="inferred from homology"/>
<evidence type="ECO:0000256" key="2">
    <source>
        <dbReference type="ARBA" id="ARBA00022723"/>
    </source>
</evidence>
<keyword evidence="3" id="KW-0862">Zinc</keyword>
<evidence type="ECO:0000256" key="3">
    <source>
        <dbReference type="ARBA" id="ARBA00022833"/>
    </source>
</evidence>
<name>A0ABD0ZAA7_9HEMI</name>
<feature type="non-terminal residue" evidence="4">
    <location>
        <position position="1"/>
    </location>
</feature>
<gene>
    <name evidence="4" type="ORF">AAG570_009257</name>
</gene>
<sequence length="161" mass="18006">KFGLNISCTVDNIDELYTDGPDFPWTLKLQCKSCNEIDDNWHPVTETDCIPSTSGPGYSNLQMKCKFCSNTFTLSIVKDSVRKLKNNGSGSISKQTVVAFDCRGVEPVAFDPQSGWSARCDETGTEFTDIDFGEDSMWAGYDEKGKVPVCIDEFTYEFVRM</sequence>
<dbReference type="Pfam" id="PF05907">
    <property type="entry name" value="CXXC_Zn-b_euk"/>
    <property type="match status" value="1"/>
</dbReference>
<dbReference type="AlphaFoldDB" id="A0ABD0ZAA7"/>
<dbReference type="Proteomes" id="UP001558652">
    <property type="component" value="Unassembled WGS sequence"/>
</dbReference>
<comment type="similarity">
    <text evidence="1">Belongs to the UPF0587 family.</text>
</comment>
<comment type="caution">
    <text evidence="4">The sequence shown here is derived from an EMBL/GenBank/DDBJ whole genome shotgun (WGS) entry which is preliminary data.</text>
</comment>
<dbReference type="GO" id="GO:0046872">
    <property type="term" value="F:metal ion binding"/>
    <property type="evidence" value="ECO:0007669"/>
    <property type="project" value="UniProtKB-KW"/>
</dbReference>
<accession>A0ABD0ZAA7</accession>
<dbReference type="InterPro" id="IPR008584">
    <property type="entry name" value="CXXC_Zn-binding_euk"/>
</dbReference>
<keyword evidence="5" id="KW-1185">Reference proteome</keyword>
<keyword evidence="2" id="KW-0479">Metal-binding</keyword>
<reference evidence="4 5" key="1">
    <citation type="submission" date="2024-07" db="EMBL/GenBank/DDBJ databases">
        <title>Chromosome-level genome assembly of the water stick insect Ranatra chinensis (Heteroptera: Nepidae).</title>
        <authorList>
            <person name="Liu X."/>
        </authorList>
    </citation>
    <scope>NUCLEOTIDE SEQUENCE [LARGE SCALE GENOMIC DNA]</scope>
    <source>
        <strain evidence="4">Cailab_2021Rc</strain>
        <tissue evidence="4">Muscle</tissue>
    </source>
</reference>
<dbReference type="PANTHER" id="PTHR12857:SF0">
    <property type="entry name" value="CXXC MOTIF CONTAINING ZINC BINDING PROTEIN"/>
    <property type="match status" value="1"/>
</dbReference>
<dbReference type="EMBL" id="JBFDAA010000003">
    <property type="protein sequence ID" value="KAL1139198.1"/>
    <property type="molecule type" value="Genomic_DNA"/>
</dbReference>
<evidence type="ECO:0000256" key="1">
    <source>
        <dbReference type="ARBA" id="ARBA00007818"/>
    </source>
</evidence>
<dbReference type="PANTHER" id="PTHR12857">
    <property type="entry name" value="CXXC MOTIF CONTAINING ZINC BINDING PROTEIN"/>
    <property type="match status" value="1"/>
</dbReference>